<gene>
    <name evidence="2" type="ORF">ROHU_004737</name>
</gene>
<keyword evidence="1" id="KW-1133">Transmembrane helix</keyword>
<proteinExistence type="predicted"/>
<keyword evidence="1" id="KW-0812">Transmembrane</keyword>
<organism evidence="2 3">
    <name type="scientific">Labeo rohita</name>
    <name type="common">Indian major carp</name>
    <name type="synonym">Cyprinus rohita</name>
    <dbReference type="NCBI Taxonomy" id="84645"/>
    <lineage>
        <taxon>Eukaryota</taxon>
        <taxon>Metazoa</taxon>
        <taxon>Chordata</taxon>
        <taxon>Craniata</taxon>
        <taxon>Vertebrata</taxon>
        <taxon>Euteleostomi</taxon>
        <taxon>Actinopterygii</taxon>
        <taxon>Neopterygii</taxon>
        <taxon>Teleostei</taxon>
        <taxon>Ostariophysi</taxon>
        <taxon>Cypriniformes</taxon>
        <taxon>Cyprinidae</taxon>
        <taxon>Labeoninae</taxon>
        <taxon>Labeonini</taxon>
        <taxon>Labeo</taxon>
    </lineage>
</organism>
<protein>
    <submittedName>
        <fullName evidence="2">Uncharacterized protein</fullName>
    </submittedName>
</protein>
<evidence type="ECO:0000313" key="2">
    <source>
        <dbReference type="EMBL" id="RXN31861.1"/>
    </source>
</evidence>
<keyword evidence="3" id="KW-1185">Reference proteome</keyword>
<keyword evidence="1" id="KW-0472">Membrane</keyword>
<name>A0A498NJ29_LABRO</name>
<accession>A0A498NJ29</accession>
<comment type="caution">
    <text evidence="2">The sequence shown here is derived from an EMBL/GenBank/DDBJ whole genome shotgun (WGS) entry which is preliminary data.</text>
</comment>
<dbReference type="EMBL" id="QBIY01011436">
    <property type="protein sequence ID" value="RXN31861.1"/>
    <property type="molecule type" value="Genomic_DNA"/>
</dbReference>
<dbReference type="Proteomes" id="UP000290572">
    <property type="component" value="Unassembled WGS sequence"/>
</dbReference>
<feature type="transmembrane region" description="Helical" evidence="1">
    <location>
        <begin position="112"/>
        <end position="131"/>
    </location>
</feature>
<reference evidence="2 3" key="1">
    <citation type="submission" date="2018-03" db="EMBL/GenBank/DDBJ databases">
        <title>Draft genome sequence of Rohu Carp (Labeo rohita).</title>
        <authorList>
            <person name="Das P."/>
            <person name="Kushwaha B."/>
            <person name="Joshi C.G."/>
            <person name="Kumar D."/>
            <person name="Nagpure N.S."/>
            <person name="Sahoo L."/>
            <person name="Das S.P."/>
            <person name="Bit A."/>
            <person name="Patnaik S."/>
            <person name="Meher P.K."/>
            <person name="Jayasankar P."/>
            <person name="Koringa P.G."/>
            <person name="Patel N.V."/>
            <person name="Hinsu A.T."/>
            <person name="Kumar R."/>
            <person name="Pandey M."/>
            <person name="Agarwal S."/>
            <person name="Srivastava S."/>
            <person name="Singh M."/>
            <person name="Iquebal M.A."/>
            <person name="Jaiswal S."/>
            <person name="Angadi U.B."/>
            <person name="Kumar N."/>
            <person name="Raza M."/>
            <person name="Shah T.M."/>
            <person name="Rai A."/>
            <person name="Jena J.K."/>
        </authorList>
    </citation>
    <scope>NUCLEOTIDE SEQUENCE [LARGE SCALE GENOMIC DNA]</scope>
    <source>
        <strain evidence="2">DASCIFA01</strain>
        <tissue evidence="2">Testis</tissue>
    </source>
</reference>
<evidence type="ECO:0000313" key="3">
    <source>
        <dbReference type="Proteomes" id="UP000290572"/>
    </source>
</evidence>
<sequence>MYNINMTCGEIQTDGRFKYRLHPDLLNHTNNPDCDQSWYSQDGRLIADPSDPQKLIDPVISVSSDRLVTSYCVDELHHEIICHSDGLRYDTTFRAFNDSSSGSTQTPVSNQLWWISAPIFIVFLGLICFLLRKRIFRDHEPDVQIKLRSNQSDLLNQSESEQINGSVSRG</sequence>
<evidence type="ECO:0000256" key="1">
    <source>
        <dbReference type="SAM" id="Phobius"/>
    </source>
</evidence>
<dbReference type="AlphaFoldDB" id="A0A498NJ29"/>